<dbReference type="STRING" id="260084.SAMN02927928_1323"/>
<dbReference type="RefSeq" id="WP_090645148.1">
    <property type="nucleotide sequence ID" value="NZ_CBCRYE010000001.1"/>
</dbReference>
<proteinExistence type="predicted"/>
<dbReference type="EMBL" id="FMTS01000001">
    <property type="protein sequence ID" value="SCW45104.1"/>
    <property type="molecule type" value="Genomic_DNA"/>
</dbReference>
<sequence>MDKVVFQADWRRFHANTQPVGHLLREAEGWNLTRFHFLPNDRRLAADHDELRSLLERYNRVATATLGEDASCWLIILQSPNQDRRLGQRLERIKSRYGLQPGWSFFNATDNLSYQVCAGEVTWRTDSFNRLLLNVYQTELWDVLWMNRETGAVFRPYDAGADISQPTPNDLIARISSFYGWMPTNGHGFIHFNAAQMATAKFQVTKPCAEAIQKVIAAEKK</sequence>
<dbReference type="OrthoDB" id="8783685at2"/>
<protein>
    <recommendedName>
        <fullName evidence="1">DUF3885 domain-containing protein</fullName>
    </recommendedName>
</protein>
<gene>
    <name evidence="2" type="ORF">SAMN02927928_1323</name>
</gene>
<evidence type="ECO:0000313" key="3">
    <source>
        <dbReference type="Proteomes" id="UP000199150"/>
    </source>
</evidence>
<evidence type="ECO:0000259" key="1">
    <source>
        <dbReference type="Pfam" id="PF13021"/>
    </source>
</evidence>
<dbReference type="Pfam" id="PF13021">
    <property type="entry name" value="DUF3885"/>
    <property type="match status" value="1"/>
</dbReference>
<name>A0A1G4QKH1_9CAUL</name>
<dbReference type="InterPro" id="IPR024976">
    <property type="entry name" value="DUF3885"/>
</dbReference>
<reference evidence="3" key="1">
    <citation type="submission" date="2016-10" db="EMBL/GenBank/DDBJ databases">
        <authorList>
            <person name="Varghese N."/>
            <person name="Submissions S."/>
        </authorList>
    </citation>
    <scope>NUCLEOTIDE SEQUENCE [LARGE SCALE GENOMIC DNA]</scope>
    <source>
        <strain evidence="3">CGMCC 1.3431</strain>
    </source>
</reference>
<evidence type="ECO:0000313" key="2">
    <source>
        <dbReference type="EMBL" id="SCW45104.1"/>
    </source>
</evidence>
<dbReference type="AlphaFoldDB" id="A0A1G4QKH1"/>
<feature type="domain" description="DUF3885" evidence="1">
    <location>
        <begin position="21"/>
        <end position="183"/>
    </location>
</feature>
<keyword evidence="3" id="KW-1185">Reference proteome</keyword>
<accession>A0A1G4QKH1</accession>
<organism evidence="2 3">
    <name type="scientific">Asticcacaulis taihuensis</name>
    <dbReference type="NCBI Taxonomy" id="260084"/>
    <lineage>
        <taxon>Bacteria</taxon>
        <taxon>Pseudomonadati</taxon>
        <taxon>Pseudomonadota</taxon>
        <taxon>Alphaproteobacteria</taxon>
        <taxon>Caulobacterales</taxon>
        <taxon>Caulobacteraceae</taxon>
        <taxon>Asticcacaulis</taxon>
    </lineage>
</organism>
<dbReference type="Proteomes" id="UP000199150">
    <property type="component" value="Unassembled WGS sequence"/>
</dbReference>